<dbReference type="Gene3D" id="3.20.10.10">
    <property type="entry name" value="D-amino Acid Aminotransferase, subunit A, domain 2"/>
    <property type="match status" value="1"/>
</dbReference>
<dbReference type="eggNOG" id="COG0115">
    <property type="taxonomic scope" value="Bacteria"/>
</dbReference>
<evidence type="ECO:0000256" key="2">
    <source>
        <dbReference type="ARBA" id="ARBA00003109"/>
    </source>
</evidence>
<dbReference type="OrthoDB" id="9804984at2"/>
<dbReference type="InterPro" id="IPR036038">
    <property type="entry name" value="Aminotransferase-like"/>
</dbReference>
<evidence type="ECO:0000313" key="19">
    <source>
        <dbReference type="Proteomes" id="UP000028007"/>
    </source>
</evidence>
<dbReference type="Pfam" id="PF01063">
    <property type="entry name" value="Aminotran_4"/>
    <property type="match status" value="1"/>
</dbReference>
<evidence type="ECO:0000256" key="7">
    <source>
        <dbReference type="ARBA" id="ARBA00022576"/>
    </source>
</evidence>
<evidence type="ECO:0000256" key="11">
    <source>
        <dbReference type="ARBA" id="ARBA00023304"/>
    </source>
</evidence>
<dbReference type="PROSITE" id="PS00770">
    <property type="entry name" value="AA_TRANSFER_CLASS_4"/>
    <property type="match status" value="1"/>
</dbReference>
<dbReference type="InterPro" id="IPR018300">
    <property type="entry name" value="Aminotrans_IV_CS"/>
</dbReference>
<dbReference type="RefSeq" id="WP_037439741.1">
    <property type="nucleotide sequence ID" value="NZ_JNFF01000035.1"/>
</dbReference>
<evidence type="ECO:0000256" key="15">
    <source>
        <dbReference type="RuleBase" id="RU004106"/>
    </source>
</evidence>
<dbReference type="NCBIfam" id="NF005146">
    <property type="entry name" value="PRK06606.1"/>
    <property type="match status" value="1"/>
</dbReference>
<evidence type="ECO:0000256" key="4">
    <source>
        <dbReference type="ARBA" id="ARBA00004931"/>
    </source>
</evidence>
<evidence type="ECO:0000256" key="14">
    <source>
        <dbReference type="ARBA" id="ARBA00049229"/>
    </source>
</evidence>
<dbReference type="InterPro" id="IPR050571">
    <property type="entry name" value="Class-IV_PLP-Dep_Aminotrnsfr"/>
</dbReference>
<dbReference type="GO" id="GO:0052655">
    <property type="term" value="F:L-valine-2-oxoglutarate transaminase activity"/>
    <property type="evidence" value="ECO:0007669"/>
    <property type="project" value="RHEA"/>
</dbReference>
<keyword evidence="9 17" id="KW-0808">Transferase</keyword>
<evidence type="ECO:0000256" key="13">
    <source>
        <dbReference type="ARBA" id="ARBA00048798"/>
    </source>
</evidence>
<comment type="cofactor">
    <cofactor evidence="1 16">
        <name>pyridoxal 5'-phosphate</name>
        <dbReference type="ChEBI" id="CHEBI:597326"/>
    </cofactor>
</comment>
<keyword evidence="8 17" id="KW-0028">Amino-acid biosynthesis</keyword>
<comment type="catalytic activity">
    <reaction evidence="12 17">
        <text>L-valine + 2-oxoglutarate = 3-methyl-2-oxobutanoate + L-glutamate</text>
        <dbReference type="Rhea" id="RHEA:24813"/>
        <dbReference type="ChEBI" id="CHEBI:11851"/>
        <dbReference type="ChEBI" id="CHEBI:16810"/>
        <dbReference type="ChEBI" id="CHEBI:29985"/>
        <dbReference type="ChEBI" id="CHEBI:57762"/>
        <dbReference type="EC" id="2.6.1.42"/>
    </reaction>
</comment>
<comment type="function">
    <text evidence="2 17">Acts on leucine, isoleucine and valine.</text>
</comment>
<comment type="catalytic activity">
    <reaction evidence="13 17">
        <text>L-isoleucine + 2-oxoglutarate = (S)-3-methyl-2-oxopentanoate + L-glutamate</text>
        <dbReference type="Rhea" id="RHEA:24801"/>
        <dbReference type="ChEBI" id="CHEBI:16810"/>
        <dbReference type="ChEBI" id="CHEBI:29985"/>
        <dbReference type="ChEBI" id="CHEBI:35146"/>
        <dbReference type="ChEBI" id="CHEBI:58045"/>
        <dbReference type="EC" id="2.6.1.42"/>
    </reaction>
</comment>
<evidence type="ECO:0000256" key="9">
    <source>
        <dbReference type="ARBA" id="ARBA00022679"/>
    </source>
</evidence>
<comment type="caution">
    <text evidence="18">The sequence shown here is derived from an EMBL/GenBank/DDBJ whole genome shotgun (WGS) entry which is preliminary data.</text>
</comment>
<comment type="pathway">
    <text evidence="3 17">Amino-acid biosynthesis; L-isoleucine biosynthesis; L-isoleucine from 2-oxobutanoate: step 4/4.</text>
</comment>
<comment type="similarity">
    <text evidence="6 15">Belongs to the class-IV pyridoxal-phosphate-dependent aminotransferase family.</text>
</comment>
<evidence type="ECO:0000256" key="1">
    <source>
        <dbReference type="ARBA" id="ARBA00001933"/>
    </source>
</evidence>
<keyword evidence="10 16" id="KW-0663">Pyridoxal phosphate</keyword>
<comment type="pathway">
    <text evidence="4 17">Amino-acid biosynthesis; L-valine biosynthesis; L-valine from pyruvate: step 4/4.</text>
</comment>
<dbReference type="InterPro" id="IPR001544">
    <property type="entry name" value="Aminotrans_IV"/>
</dbReference>
<dbReference type="UniPathway" id="UPA00048">
    <property type="reaction ID" value="UER00073"/>
</dbReference>
<dbReference type="EC" id="2.6.1.42" evidence="17"/>
<dbReference type="EMBL" id="JNFF01000035">
    <property type="protein sequence ID" value="KEQ30486.1"/>
    <property type="molecule type" value="Genomic_DNA"/>
</dbReference>
<dbReference type="GO" id="GO:0052654">
    <property type="term" value="F:L-leucine-2-oxoglutarate transaminase activity"/>
    <property type="evidence" value="ECO:0007669"/>
    <property type="project" value="RHEA"/>
</dbReference>
<proteinExistence type="inferred from homology"/>
<protein>
    <recommendedName>
        <fullName evidence="17">Branched-chain-amino-acid aminotransferase</fullName>
        <shortName evidence="17">BCAT</shortName>
        <ecNumber evidence="17">2.6.1.42</ecNumber>
    </recommendedName>
</protein>
<keyword evidence="7 17" id="KW-0032">Aminotransferase</keyword>
<evidence type="ECO:0000256" key="6">
    <source>
        <dbReference type="ARBA" id="ARBA00009320"/>
    </source>
</evidence>
<dbReference type="NCBIfam" id="TIGR01122">
    <property type="entry name" value="ilvE_I"/>
    <property type="match status" value="1"/>
</dbReference>
<dbReference type="Gene3D" id="3.30.470.10">
    <property type="match status" value="1"/>
</dbReference>
<dbReference type="GO" id="GO:0009099">
    <property type="term" value="P:L-valine biosynthetic process"/>
    <property type="evidence" value="ECO:0007669"/>
    <property type="project" value="UniProtKB-UniPathway"/>
</dbReference>
<dbReference type="UniPathway" id="UPA00047">
    <property type="reaction ID" value="UER00058"/>
</dbReference>
<evidence type="ECO:0000256" key="17">
    <source>
        <dbReference type="RuleBase" id="RU364094"/>
    </source>
</evidence>
<dbReference type="SUPFAM" id="SSF56752">
    <property type="entry name" value="D-aminoacid aminotransferase-like PLP-dependent enzymes"/>
    <property type="match status" value="1"/>
</dbReference>
<dbReference type="InterPro" id="IPR005785">
    <property type="entry name" value="B_amino_transI"/>
</dbReference>
<dbReference type="AlphaFoldDB" id="A0A081PIG3"/>
<dbReference type="PANTHER" id="PTHR42743:SF11">
    <property type="entry name" value="AMINODEOXYCHORISMATE LYASE"/>
    <property type="match status" value="1"/>
</dbReference>
<dbReference type="GO" id="GO:0009097">
    <property type="term" value="P:isoleucine biosynthetic process"/>
    <property type="evidence" value="ECO:0007669"/>
    <property type="project" value="UniProtKB-UniPathway"/>
</dbReference>
<name>A0A081PIG3_9SPHI</name>
<sequence>MQYYDANTFLYLNGKFVKASEASTDLYSQSLHYGYAVFEGIKSYHTHNGTRIFKAREHYERLKRSAELMHIPFPYEVDDLIRQTYKLLEKNNFKDAYIRPLVYCGPHMTLSPGAEVSILICAWEWGAYLGCTLQKACISSYQRPNPKSTHIEAKASGHYINSILATTEAKAKGFDEAILLDMNGHVAEASGANIFIEKNGKLYTPALGHILPGITRTTVIRLCKTLDIECIEKQITVDELKAADSAFFCGTAAEIAGIASIDETVFPSLWTETIGATIQRTYKALVLEKQNYEVII</sequence>
<evidence type="ECO:0000256" key="16">
    <source>
        <dbReference type="RuleBase" id="RU004516"/>
    </source>
</evidence>
<evidence type="ECO:0000256" key="12">
    <source>
        <dbReference type="ARBA" id="ARBA00048212"/>
    </source>
</evidence>
<dbReference type="InterPro" id="IPR043132">
    <property type="entry name" value="BCAT-like_C"/>
</dbReference>
<gene>
    <name evidence="17" type="primary">ilvE</name>
    <name evidence="18" type="ORF">N180_09305</name>
</gene>
<evidence type="ECO:0000313" key="18">
    <source>
        <dbReference type="EMBL" id="KEQ30486.1"/>
    </source>
</evidence>
<dbReference type="Proteomes" id="UP000028007">
    <property type="component" value="Unassembled WGS sequence"/>
</dbReference>
<dbReference type="InterPro" id="IPR043131">
    <property type="entry name" value="BCAT-like_N"/>
</dbReference>
<dbReference type="GO" id="GO:0052656">
    <property type="term" value="F:L-isoleucine-2-oxoglutarate transaminase activity"/>
    <property type="evidence" value="ECO:0007669"/>
    <property type="project" value="RHEA"/>
</dbReference>
<accession>A0A081PIG3</accession>
<evidence type="ECO:0000256" key="10">
    <source>
        <dbReference type="ARBA" id="ARBA00022898"/>
    </source>
</evidence>
<dbReference type="FunFam" id="3.20.10.10:FF:000002">
    <property type="entry name" value="D-alanine aminotransferase"/>
    <property type="match status" value="1"/>
</dbReference>
<dbReference type="GO" id="GO:0009098">
    <property type="term" value="P:L-leucine biosynthetic process"/>
    <property type="evidence" value="ECO:0007669"/>
    <property type="project" value="UniProtKB-UniPathway"/>
</dbReference>
<dbReference type="UniPathway" id="UPA00049">
    <property type="reaction ID" value="UER00062"/>
</dbReference>
<reference evidence="18 19" key="1">
    <citation type="journal article" date="1992" name="Int. J. Syst. Bacteriol.">
        <title>Sphingobacterium antarcticus sp. nov. a Psychrotrophic Bacterium from the Soils of Schirmacher Oasis, Antarctica.</title>
        <authorList>
            <person name="Shivaji S."/>
            <person name="Ray M.K."/>
            <person name="Rao N.S."/>
            <person name="Saiserr L."/>
            <person name="Jagannadham M.V."/>
            <person name="Kumar G.S."/>
            <person name="Reddy G."/>
            <person name="Bhargava P.M."/>
        </authorList>
    </citation>
    <scope>NUCLEOTIDE SEQUENCE [LARGE SCALE GENOMIC DNA]</scope>
    <source>
        <strain evidence="18 19">4BY</strain>
    </source>
</reference>
<keyword evidence="19" id="KW-1185">Reference proteome</keyword>
<comment type="pathway">
    <text evidence="5 17">Amino-acid biosynthesis; L-leucine biosynthesis; L-leucine from 3-methyl-2-oxobutanoate: step 4/4.</text>
</comment>
<keyword evidence="11 17" id="KW-0100">Branched-chain amino acid biosynthesis</keyword>
<evidence type="ECO:0000256" key="3">
    <source>
        <dbReference type="ARBA" id="ARBA00004824"/>
    </source>
</evidence>
<evidence type="ECO:0000256" key="8">
    <source>
        <dbReference type="ARBA" id="ARBA00022605"/>
    </source>
</evidence>
<organism evidence="18 19">
    <name type="scientific">Pedobacter antarcticus 4BY</name>
    <dbReference type="NCBI Taxonomy" id="1358423"/>
    <lineage>
        <taxon>Bacteria</taxon>
        <taxon>Pseudomonadati</taxon>
        <taxon>Bacteroidota</taxon>
        <taxon>Sphingobacteriia</taxon>
        <taxon>Sphingobacteriales</taxon>
        <taxon>Sphingobacteriaceae</taxon>
        <taxon>Pedobacter</taxon>
    </lineage>
</organism>
<dbReference type="PANTHER" id="PTHR42743">
    <property type="entry name" value="AMINO-ACID AMINOTRANSFERASE"/>
    <property type="match status" value="1"/>
</dbReference>
<evidence type="ECO:0000256" key="5">
    <source>
        <dbReference type="ARBA" id="ARBA00005072"/>
    </source>
</evidence>
<comment type="catalytic activity">
    <reaction evidence="14 17">
        <text>L-leucine + 2-oxoglutarate = 4-methyl-2-oxopentanoate + L-glutamate</text>
        <dbReference type="Rhea" id="RHEA:18321"/>
        <dbReference type="ChEBI" id="CHEBI:16810"/>
        <dbReference type="ChEBI" id="CHEBI:17865"/>
        <dbReference type="ChEBI" id="CHEBI:29985"/>
        <dbReference type="ChEBI" id="CHEBI:57427"/>
        <dbReference type="EC" id="2.6.1.42"/>
    </reaction>
</comment>